<feature type="region of interest" description="Disordered" evidence="2">
    <location>
        <begin position="123"/>
        <end position="144"/>
    </location>
</feature>
<dbReference type="SMART" id="SM00701">
    <property type="entry name" value="PGRP"/>
    <property type="match status" value="1"/>
</dbReference>
<keyword evidence="7" id="KW-1185">Reference proteome</keyword>
<sequence>MLPRLLPGIALTSLVLLTGLLPAHAAPTPGPTPAPTAAPTRPAPAARTSVNQLPVQAVDRAAAPRVEAAGERPAGRVSAALPARQTAPFSMLGVTWAPGSAPAPHVAVRLLQRGVWSDWQELHADPDTQTDDPTARPGTSPTFVGEATGVEVRAVTEDSEQAPADLKAVLIDPKTLATDSVPTTQPPATTRAAAGQAPMPTGIISRAGWGADESLKSSCPAFSKTVHAVVVHHTEGTNNYTKDQSAGIVRGIYAYHVQGNGWCDIGYNYLIDKYGQIFEGRSGGMTMPVKGAHAVDWNTDTMGISLLGSFTTELPPEVALDAAVRLSAWRLAAYYRDATARITINGVTSNVISGHRQVVATDCPGEAFYNYLPTFRQRVVSTMGSISTPIKARWDALGGAAGPAGEPYVGEAPIATGRVTQFTNYDIFSVTGVRTSFTKGDIRAKHRQLGSAKSFLGFPTIDEVCGLRDGGCYTNFQGGAILWSPTTGAHPNAGAIRMKYADLGFENSTLGYPISDEFCGLRDGGCFQDFQGGTIMWSPKTGAVVNRGPIRAEYGAKKFEAGPFGWPVADEVCSTDGCVQDFQRGSILWSKSTGARTVWGAIGIKYAELGRQQGPLGYPTGGEVCGRDGGCYQPFQRGVILWSPQSGAHPTWGAIQETYGTLDFEHGVLGYPTSDEYCGLRDGGCNQNFAGGAILWSPSTGAHENLGAIRMEYARLGYENSRLGYPTTGEVCSSADHCEQRFSGGRILWDRAIGARVG</sequence>
<dbReference type="InterPro" id="IPR006619">
    <property type="entry name" value="PGRP_domain_met/bac"/>
</dbReference>
<dbReference type="Pfam" id="PF08310">
    <property type="entry name" value="LGFP"/>
    <property type="match status" value="6"/>
</dbReference>
<organism evidence="6 7">
    <name type="scientific">Enemella dayhoffiae</name>
    <dbReference type="NCBI Taxonomy" id="2016507"/>
    <lineage>
        <taxon>Bacteria</taxon>
        <taxon>Bacillati</taxon>
        <taxon>Actinomycetota</taxon>
        <taxon>Actinomycetes</taxon>
        <taxon>Propionibacteriales</taxon>
        <taxon>Propionibacteriaceae</taxon>
        <taxon>Enemella</taxon>
    </lineage>
</organism>
<feature type="chain" id="PRO_5012287482" description="LGFP repeat-containing protein" evidence="3">
    <location>
        <begin position="26"/>
        <end position="758"/>
    </location>
</feature>
<reference evidence="6 7" key="1">
    <citation type="submission" date="2017-07" db="EMBL/GenBank/DDBJ databases">
        <title>Draft whole genome sequences of clinical Proprionibacteriaceae strains.</title>
        <authorList>
            <person name="Bernier A.-M."/>
            <person name="Bernard K."/>
            <person name="Domingo M.-C."/>
        </authorList>
    </citation>
    <scope>NUCLEOTIDE SEQUENCE [LARGE SCALE GENOMIC DNA]</scope>
    <source>
        <strain evidence="6 7">NML 130396</strain>
    </source>
</reference>
<dbReference type="PANTHER" id="PTHR11022">
    <property type="entry name" value="PEPTIDOGLYCAN RECOGNITION PROTEIN"/>
    <property type="match status" value="1"/>
</dbReference>
<comment type="caution">
    <text evidence="6">The sequence shown here is derived from an EMBL/GenBank/DDBJ whole genome shotgun (WGS) entry which is preliminary data.</text>
</comment>
<dbReference type="SMART" id="SM00644">
    <property type="entry name" value="Ami_2"/>
    <property type="match status" value="1"/>
</dbReference>
<dbReference type="GO" id="GO:0008270">
    <property type="term" value="F:zinc ion binding"/>
    <property type="evidence" value="ECO:0007669"/>
    <property type="project" value="InterPro"/>
</dbReference>
<dbReference type="Pfam" id="PF01510">
    <property type="entry name" value="Amidase_2"/>
    <property type="match status" value="1"/>
</dbReference>
<dbReference type="PANTHER" id="PTHR11022:SF41">
    <property type="entry name" value="PEPTIDOGLYCAN-RECOGNITION PROTEIN LC-RELATED"/>
    <property type="match status" value="1"/>
</dbReference>
<dbReference type="CDD" id="cd06583">
    <property type="entry name" value="PGRP"/>
    <property type="match status" value="1"/>
</dbReference>
<evidence type="ECO:0000259" key="5">
    <source>
        <dbReference type="SMART" id="SM00701"/>
    </source>
</evidence>
<feature type="compositionally biased region" description="Low complexity" evidence="2">
    <location>
        <begin position="182"/>
        <end position="197"/>
    </location>
</feature>
<keyword evidence="3" id="KW-0732">Signal</keyword>
<dbReference type="EMBL" id="NMVQ01000012">
    <property type="protein sequence ID" value="OYO22155.1"/>
    <property type="molecule type" value="Genomic_DNA"/>
</dbReference>
<evidence type="ECO:0000259" key="4">
    <source>
        <dbReference type="SMART" id="SM00644"/>
    </source>
</evidence>
<evidence type="ECO:0000313" key="6">
    <source>
        <dbReference type="EMBL" id="OYO22155.1"/>
    </source>
</evidence>
<name>A0A255H363_9ACTN</name>
<dbReference type="InterPro" id="IPR036505">
    <property type="entry name" value="Amidase/PGRP_sf"/>
</dbReference>
<gene>
    <name evidence="6" type="ORF">CGZ93_09680</name>
</gene>
<feature type="domain" description="N-acetylmuramoyl-L-alanine amidase" evidence="4">
    <location>
        <begin position="214"/>
        <end position="365"/>
    </location>
</feature>
<feature type="region of interest" description="Disordered" evidence="2">
    <location>
        <begin position="27"/>
        <end position="50"/>
    </location>
</feature>
<dbReference type="Gene3D" id="3.40.80.10">
    <property type="entry name" value="Peptidoglycan recognition protein-like"/>
    <property type="match status" value="1"/>
</dbReference>
<dbReference type="Proteomes" id="UP000216311">
    <property type="component" value="Unassembled WGS sequence"/>
</dbReference>
<evidence type="ECO:0000256" key="1">
    <source>
        <dbReference type="ARBA" id="ARBA00007553"/>
    </source>
</evidence>
<feature type="compositionally biased region" description="Low complexity" evidence="2">
    <location>
        <begin position="37"/>
        <end position="48"/>
    </location>
</feature>
<proteinExistence type="inferred from homology"/>
<dbReference type="GO" id="GO:0009253">
    <property type="term" value="P:peptidoglycan catabolic process"/>
    <property type="evidence" value="ECO:0007669"/>
    <property type="project" value="InterPro"/>
</dbReference>
<accession>A0A255H363</accession>
<dbReference type="InterPro" id="IPR013207">
    <property type="entry name" value="LGFP"/>
</dbReference>
<dbReference type="RefSeq" id="WP_094363900.1">
    <property type="nucleotide sequence ID" value="NZ_NMVQ01000012.1"/>
</dbReference>
<evidence type="ECO:0000256" key="2">
    <source>
        <dbReference type="SAM" id="MobiDB-lite"/>
    </source>
</evidence>
<evidence type="ECO:0008006" key="8">
    <source>
        <dbReference type="Google" id="ProtNLM"/>
    </source>
</evidence>
<feature type="domain" description="Peptidoglycan recognition protein family" evidence="5">
    <location>
        <begin position="201"/>
        <end position="359"/>
    </location>
</feature>
<dbReference type="InterPro" id="IPR015510">
    <property type="entry name" value="PGRP"/>
</dbReference>
<dbReference type="InterPro" id="IPR002502">
    <property type="entry name" value="Amidase_domain"/>
</dbReference>
<dbReference type="AlphaFoldDB" id="A0A255H363"/>
<comment type="similarity">
    <text evidence="1">Belongs to the N-acetylmuramoyl-L-alanine amidase 2 family.</text>
</comment>
<dbReference type="SUPFAM" id="SSF55846">
    <property type="entry name" value="N-acetylmuramoyl-L-alanine amidase-like"/>
    <property type="match status" value="1"/>
</dbReference>
<feature type="region of interest" description="Disordered" evidence="2">
    <location>
        <begin position="177"/>
        <end position="197"/>
    </location>
</feature>
<evidence type="ECO:0000256" key="3">
    <source>
        <dbReference type="SAM" id="SignalP"/>
    </source>
</evidence>
<feature type="signal peptide" evidence="3">
    <location>
        <begin position="1"/>
        <end position="25"/>
    </location>
</feature>
<protein>
    <recommendedName>
        <fullName evidence="8">LGFP repeat-containing protein</fullName>
    </recommendedName>
</protein>
<dbReference type="OrthoDB" id="9773852at2"/>
<dbReference type="GO" id="GO:0008745">
    <property type="term" value="F:N-acetylmuramoyl-L-alanine amidase activity"/>
    <property type="evidence" value="ECO:0007669"/>
    <property type="project" value="InterPro"/>
</dbReference>
<evidence type="ECO:0000313" key="7">
    <source>
        <dbReference type="Proteomes" id="UP000216311"/>
    </source>
</evidence>